<evidence type="ECO:0000313" key="2">
    <source>
        <dbReference type="Proteomes" id="UP001196980"/>
    </source>
</evidence>
<protein>
    <submittedName>
        <fullName evidence="1">Uncharacterized protein</fullName>
    </submittedName>
</protein>
<sequence length="524" mass="59581">MQKWFVETLYLSQIQAVSWKDAVKLSKKANVWGVKQAGDGDDFQAGQDIVYGPLVEGPKYLPGVVVGIPEVGSVRVRVGEEEFDTDMDNVTLLNRWKELHPGESLTQRIATQYQNVRCLEPQDRHARVLLHPAHWEDVSVGKLDEDQADRVWDLYHLSYGHIGQHIPNLGAMLTKYRLLWLVDVDGDGDVDAFISYKKTSAGNKFGVMGSDGTSVAKRALVGKIRQLLGTSGWYGEGSGRLGDILESLGVPRVLDENVVRTVLQKDIEWEGDGWYRRDLSGLGSVRKTLFGHPKVATNVRRGKATQFNLGLIESLRKDFLQLVGNVPRATSYPLAVQLKDAVRIYQKHFNDLIFTRLMDFLKAQEWQKKLTEGDKAYWEKRIRKSSWSLYIELALPLDRPDDYYSQEARFRQFEDRKDKWLRKVQAAARGAWKDLRDFVFWSEQQRSTPVVLDVPNQTNLSISGFQVQIVMPEDPSKYLIEGLGVFKAALPVYKSRASRVLPWLLQHGLPFILSPDEGLNLAGR</sequence>
<name>A0ABS6S3M2_9BACT</name>
<organism evidence="1 2">
    <name type="scientific">Candidatus Magnetobacterium casense</name>
    <dbReference type="NCBI Taxonomy" id="1455061"/>
    <lineage>
        <taxon>Bacteria</taxon>
        <taxon>Pseudomonadati</taxon>
        <taxon>Nitrospirota</taxon>
        <taxon>Thermodesulfovibrionia</taxon>
        <taxon>Thermodesulfovibrionales</taxon>
        <taxon>Candidatus Magnetobacteriaceae</taxon>
        <taxon>Candidatus Magnetobacterium</taxon>
    </lineage>
</organism>
<reference evidence="1 2" key="1">
    <citation type="journal article" date="2020" name="J Geophys Res Biogeosci">
        <title>Magnetotaxis as an Adaptation to Enable Bacterial Shuttling of Microbial Sulfur and Sulfur Cycling Across Aquatic Oxic#Anoxic Interfaces.</title>
        <authorList>
            <person name="Li J."/>
            <person name="Liu P."/>
            <person name="Wang J."/>
            <person name="Roberts A.P."/>
            <person name="Pan Y."/>
        </authorList>
    </citation>
    <scope>NUCLEOTIDE SEQUENCE [LARGE SCALE GENOMIC DNA]</scope>
    <source>
        <strain evidence="1 2">MYR-1_YQ</strain>
    </source>
</reference>
<evidence type="ECO:0000313" key="1">
    <source>
        <dbReference type="EMBL" id="MBV6343455.1"/>
    </source>
</evidence>
<feature type="non-terminal residue" evidence="1">
    <location>
        <position position="524"/>
    </location>
</feature>
<gene>
    <name evidence="1" type="ORF">HWQ67_17930</name>
</gene>
<accession>A0ABS6S3M2</accession>
<dbReference type="EMBL" id="JABXWD010000602">
    <property type="protein sequence ID" value="MBV6343455.1"/>
    <property type="molecule type" value="Genomic_DNA"/>
</dbReference>
<comment type="caution">
    <text evidence="1">The sequence shown here is derived from an EMBL/GenBank/DDBJ whole genome shotgun (WGS) entry which is preliminary data.</text>
</comment>
<keyword evidence="2" id="KW-1185">Reference proteome</keyword>
<dbReference type="Proteomes" id="UP001196980">
    <property type="component" value="Unassembled WGS sequence"/>
</dbReference>
<proteinExistence type="predicted"/>
<dbReference type="RefSeq" id="WP_218254071.1">
    <property type="nucleotide sequence ID" value="NZ_JABXWD010000602.1"/>
</dbReference>